<dbReference type="SMART" id="SM00408">
    <property type="entry name" value="IGc2"/>
    <property type="match status" value="4"/>
</dbReference>
<dbReference type="InterPro" id="IPR003599">
    <property type="entry name" value="Ig_sub"/>
</dbReference>
<dbReference type="Proteomes" id="UP001153269">
    <property type="component" value="Unassembled WGS sequence"/>
</dbReference>
<evidence type="ECO:0000259" key="2">
    <source>
        <dbReference type="PROSITE" id="PS50835"/>
    </source>
</evidence>
<keyword evidence="1" id="KW-0812">Transmembrane</keyword>
<keyword evidence="4" id="KW-1185">Reference proteome</keyword>
<dbReference type="Pfam" id="PF13927">
    <property type="entry name" value="Ig_3"/>
    <property type="match status" value="2"/>
</dbReference>
<dbReference type="AlphaFoldDB" id="A0A9N7Y6K4"/>
<feature type="domain" description="Ig-like" evidence="2">
    <location>
        <begin position="285"/>
        <end position="373"/>
    </location>
</feature>
<dbReference type="PANTHER" id="PTHR46013">
    <property type="entry name" value="VASCULAR CELL ADHESION MOLECULE 1"/>
    <property type="match status" value="1"/>
</dbReference>
<dbReference type="InterPro" id="IPR007110">
    <property type="entry name" value="Ig-like_dom"/>
</dbReference>
<reference evidence="3" key="1">
    <citation type="submission" date="2020-03" db="EMBL/GenBank/DDBJ databases">
        <authorList>
            <person name="Weist P."/>
        </authorList>
    </citation>
    <scope>NUCLEOTIDE SEQUENCE</scope>
</reference>
<dbReference type="Pfam" id="PF13895">
    <property type="entry name" value="Ig_2"/>
    <property type="match status" value="1"/>
</dbReference>
<comment type="caution">
    <text evidence="3">The sequence shown here is derived from an EMBL/GenBank/DDBJ whole genome shotgun (WGS) entry which is preliminary data.</text>
</comment>
<keyword evidence="1" id="KW-1133">Transmembrane helix</keyword>
<organism evidence="3 4">
    <name type="scientific">Pleuronectes platessa</name>
    <name type="common">European plaice</name>
    <dbReference type="NCBI Taxonomy" id="8262"/>
    <lineage>
        <taxon>Eukaryota</taxon>
        <taxon>Metazoa</taxon>
        <taxon>Chordata</taxon>
        <taxon>Craniata</taxon>
        <taxon>Vertebrata</taxon>
        <taxon>Euteleostomi</taxon>
        <taxon>Actinopterygii</taxon>
        <taxon>Neopterygii</taxon>
        <taxon>Teleostei</taxon>
        <taxon>Neoteleostei</taxon>
        <taxon>Acanthomorphata</taxon>
        <taxon>Carangaria</taxon>
        <taxon>Pleuronectiformes</taxon>
        <taxon>Pleuronectoidei</taxon>
        <taxon>Pleuronectidae</taxon>
        <taxon>Pleuronectes</taxon>
    </lineage>
</organism>
<dbReference type="PROSITE" id="PS50835">
    <property type="entry name" value="IG_LIKE"/>
    <property type="match status" value="2"/>
</dbReference>
<dbReference type="InterPro" id="IPR036179">
    <property type="entry name" value="Ig-like_dom_sf"/>
</dbReference>
<sequence length="509" mass="55983">MPGVWSGDWGVTFGDQCALRGGSVVMKCSYDYPWRDTVTRVDWSRPLVTTGTWRLHPLPSLPSPRDFKYVGNLNHNCSLKINNVKPTDEGKYYFSFVTTSDKWTSKTYAYLFVKELTAVLKPSTLKEGDDFSLTCMSGCPTPTTIVWFKDGQQVWKPRSPVRREDAGSYFCAVLGQETVRSNSVTLNVQYALKSVTLSVSPPGDVVKGSSVTFNCSSDANPPVEPRGYSLYMDGQLISSGQEHTISDLQPRHSGLYHCQAWNNVSWRGDDMMNSTDVHLDVLYGPENISISVDDQQFTEGSSVNLTCSSGANPAADNYSWYKRTDSPSSSSWLQVGWGQVLSLPSVEASHTGLYLCQASNSVGTGNSTDLPLSLKTEDPGSQIHLIIAGVGVIVLGTLVVAHLLYWKKQRTNAAEKRTAFGLKLSGEGLSSSSTEDQLDTVYANINTPSSSRPKNTHYKHYVPSFDEAELIYTTVAIKPRNNSRAPQESLAIIGESEDSVIYSTVVTYR</sequence>
<feature type="domain" description="Ig-like" evidence="2">
    <location>
        <begin position="114"/>
        <end position="187"/>
    </location>
</feature>
<keyword evidence="1" id="KW-0472">Membrane</keyword>
<evidence type="ECO:0000313" key="3">
    <source>
        <dbReference type="EMBL" id="CAB1420300.1"/>
    </source>
</evidence>
<dbReference type="PANTHER" id="PTHR46013:SF4">
    <property type="entry name" value="B-CELL RECEPTOR CD22-RELATED"/>
    <property type="match status" value="1"/>
</dbReference>
<feature type="transmembrane region" description="Helical" evidence="1">
    <location>
        <begin position="383"/>
        <end position="406"/>
    </location>
</feature>
<accession>A0A9N7Y6K4</accession>
<dbReference type="Pfam" id="PF07686">
    <property type="entry name" value="V-set"/>
    <property type="match status" value="1"/>
</dbReference>
<dbReference type="InterPro" id="IPR013783">
    <property type="entry name" value="Ig-like_fold"/>
</dbReference>
<proteinExistence type="predicted"/>
<dbReference type="InterPro" id="IPR013106">
    <property type="entry name" value="Ig_V-set"/>
</dbReference>
<gene>
    <name evidence="3" type="ORF">PLEPLA_LOCUS8175</name>
</gene>
<dbReference type="Gene3D" id="2.60.40.10">
    <property type="entry name" value="Immunoglobulins"/>
    <property type="match status" value="4"/>
</dbReference>
<dbReference type="InterPro" id="IPR003598">
    <property type="entry name" value="Ig_sub2"/>
</dbReference>
<dbReference type="SMART" id="SM00409">
    <property type="entry name" value="IG"/>
    <property type="match status" value="4"/>
</dbReference>
<dbReference type="SUPFAM" id="SSF48726">
    <property type="entry name" value="Immunoglobulin"/>
    <property type="match status" value="4"/>
</dbReference>
<evidence type="ECO:0000313" key="4">
    <source>
        <dbReference type="Proteomes" id="UP001153269"/>
    </source>
</evidence>
<evidence type="ECO:0000256" key="1">
    <source>
        <dbReference type="SAM" id="Phobius"/>
    </source>
</evidence>
<name>A0A9N7Y6K4_PLEPL</name>
<dbReference type="EMBL" id="CADEAL010000446">
    <property type="protein sequence ID" value="CAB1420300.1"/>
    <property type="molecule type" value="Genomic_DNA"/>
</dbReference>
<protein>
    <recommendedName>
        <fullName evidence="2">Ig-like domain-containing protein</fullName>
    </recommendedName>
</protein>